<keyword evidence="2" id="KW-0456">Lyase</keyword>
<dbReference type="EMBL" id="CASHTH010001051">
    <property type="protein sequence ID" value="CAI8010649.1"/>
    <property type="molecule type" value="Genomic_DNA"/>
</dbReference>
<dbReference type="GO" id="GO:0016831">
    <property type="term" value="F:carboxy-lyase activity"/>
    <property type="evidence" value="ECO:0007669"/>
    <property type="project" value="UniProtKB-KW"/>
</dbReference>
<dbReference type="PANTHER" id="PTHR42818">
    <property type="entry name" value="SULFOPYRUVATE DECARBOXYLASE SUBUNIT ALPHA"/>
    <property type="match status" value="1"/>
</dbReference>
<dbReference type="PANTHER" id="PTHR42818:SF1">
    <property type="entry name" value="SULFOPYRUVATE DECARBOXYLASE"/>
    <property type="match status" value="1"/>
</dbReference>
<accession>A0AA35RFQ2</accession>
<evidence type="ECO:0000256" key="2">
    <source>
        <dbReference type="ARBA" id="ARBA00023239"/>
    </source>
</evidence>
<feature type="domain" description="Thiamine pyrophosphate enzyme TPP-binding" evidence="3">
    <location>
        <begin position="36"/>
        <end position="154"/>
    </location>
</feature>
<evidence type="ECO:0000313" key="5">
    <source>
        <dbReference type="Proteomes" id="UP001174909"/>
    </source>
</evidence>
<comment type="caution">
    <text evidence="4">The sequence shown here is derived from an EMBL/GenBank/DDBJ whole genome shotgun (WGS) entry which is preliminary data.</text>
</comment>
<evidence type="ECO:0000256" key="1">
    <source>
        <dbReference type="ARBA" id="ARBA00022793"/>
    </source>
</evidence>
<feature type="non-terminal residue" evidence="4">
    <location>
        <position position="1"/>
    </location>
</feature>
<evidence type="ECO:0000313" key="4">
    <source>
        <dbReference type="EMBL" id="CAI8010649.1"/>
    </source>
</evidence>
<proteinExistence type="predicted"/>
<dbReference type="AlphaFoldDB" id="A0AA35RFQ2"/>
<dbReference type="InterPro" id="IPR011766">
    <property type="entry name" value="TPP_enzyme_TPP-bd"/>
</dbReference>
<keyword evidence="5" id="KW-1185">Reference proteome</keyword>
<gene>
    <name evidence="4" type="ORF">GBAR_LOCUS6988</name>
</gene>
<dbReference type="Pfam" id="PF02775">
    <property type="entry name" value="TPP_enzyme_C"/>
    <property type="match status" value="1"/>
</dbReference>
<reference evidence="4" key="1">
    <citation type="submission" date="2023-03" db="EMBL/GenBank/DDBJ databases">
        <authorList>
            <person name="Steffen K."/>
            <person name="Cardenas P."/>
        </authorList>
    </citation>
    <scope>NUCLEOTIDE SEQUENCE</scope>
</reference>
<name>A0AA35RFQ2_GEOBA</name>
<dbReference type="GO" id="GO:0030976">
    <property type="term" value="F:thiamine pyrophosphate binding"/>
    <property type="evidence" value="ECO:0007669"/>
    <property type="project" value="InterPro"/>
</dbReference>
<dbReference type="SUPFAM" id="SSF52518">
    <property type="entry name" value="Thiamin diphosphate-binding fold (THDP-binding)"/>
    <property type="match status" value="1"/>
</dbReference>
<dbReference type="InterPro" id="IPR051818">
    <property type="entry name" value="TPP_dependent_decarboxylase"/>
</dbReference>
<dbReference type="Gene3D" id="3.40.50.970">
    <property type="match status" value="1"/>
</dbReference>
<evidence type="ECO:0000259" key="3">
    <source>
        <dbReference type="Pfam" id="PF02775"/>
    </source>
</evidence>
<dbReference type="InterPro" id="IPR029061">
    <property type="entry name" value="THDP-binding"/>
</dbReference>
<dbReference type="Proteomes" id="UP001174909">
    <property type="component" value="Unassembled WGS sequence"/>
</dbReference>
<organism evidence="4 5">
    <name type="scientific">Geodia barretti</name>
    <name type="common">Barrett's horny sponge</name>
    <dbReference type="NCBI Taxonomy" id="519541"/>
    <lineage>
        <taxon>Eukaryota</taxon>
        <taxon>Metazoa</taxon>
        <taxon>Porifera</taxon>
        <taxon>Demospongiae</taxon>
        <taxon>Heteroscleromorpha</taxon>
        <taxon>Tetractinellida</taxon>
        <taxon>Astrophorina</taxon>
        <taxon>Geodiidae</taxon>
        <taxon>Geodia</taxon>
    </lineage>
</organism>
<keyword evidence="1" id="KW-0210">Decarboxylase</keyword>
<protein>
    <submittedName>
        <fullName evidence="4">Sulfopyruvate decarboxylase subunit beta</fullName>
    </submittedName>
</protein>
<sequence length="191" mass="20698">RRFDATQLTVQLAGDRAIVGNLGPTSDELWHAGHRDRNFYTYGNMGLCSSLALGMALATDEQIISLDGDGSLLMNLGALASIAREKPKNLIVVVYDNEEWGQTGHQMSHTGTGTDLEQVALSCGITSTTTVNDIEEYEGALSNALASDGPHFIVAKIEEAGYLPVAPVEPEFTLYRFRNTFVEGQQPQPPQ</sequence>